<evidence type="ECO:0000313" key="1">
    <source>
        <dbReference type="EnsemblPlants" id="PGSC0003DMT400073305"/>
    </source>
</evidence>
<accession>M1CRS4</accession>
<dbReference type="Gramene" id="PGSC0003DMT400073305">
    <property type="protein sequence ID" value="PGSC0003DMT400073305"/>
    <property type="gene ID" value="PGSC0003DMG402028487"/>
</dbReference>
<name>M1CRS4_SOLTU</name>
<dbReference type="InParanoid" id="M1CRS4"/>
<dbReference type="HOGENOM" id="CLU_2890271_0_0_1"/>
<reference evidence="2" key="1">
    <citation type="journal article" date="2011" name="Nature">
        <title>Genome sequence and analysis of the tuber crop potato.</title>
        <authorList>
            <consortium name="The Potato Genome Sequencing Consortium"/>
        </authorList>
    </citation>
    <scope>NUCLEOTIDE SEQUENCE [LARGE SCALE GENOMIC DNA]</scope>
    <source>
        <strain evidence="2">cv. DM1-3 516 R44</strain>
    </source>
</reference>
<dbReference type="AlphaFoldDB" id="M1CRS4"/>
<dbReference type="PaxDb" id="4113-PGSC0003DMT400073305"/>
<organism evidence="1 2">
    <name type="scientific">Solanum tuberosum</name>
    <name type="common">Potato</name>
    <dbReference type="NCBI Taxonomy" id="4113"/>
    <lineage>
        <taxon>Eukaryota</taxon>
        <taxon>Viridiplantae</taxon>
        <taxon>Streptophyta</taxon>
        <taxon>Embryophyta</taxon>
        <taxon>Tracheophyta</taxon>
        <taxon>Spermatophyta</taxon>
        <taxon>Magnoliopsida</taxon>
        <taxon>eudicotyledons</taxon>
        <taxon>Gunneridae</taxon>
        <taxon>Pentapetalae</taxon>
        <taxon>asterids</taxon>
        <taxon>lamiids</taxon>
        <taxon>Solanales</taxon>
        <taxon>Solanaceae</taxon>
        <taxon>Solanoideae</taxon>
        <taxon>Solaneae</taxon>
        <taxon>Solanum</taxon>
    </lineage>
</organism>
<protein>
    <submittedName>
        <fullName evidence="1">Uncharacterized protein</fullName>
    </submittedName>
</protein>
<dbReference type="EnsemblPlants" id="PGSC0003DMT400073305">
    <property type="protein sequence ID" value="PGSC0003DMT400073305"/>
    <property type="gene ID" value="PGSC0003DMG402028487"/>
</dbReference>
<sequence>MQYLQFLLTMNIHNTFWYVASHHHQHNQHWNQSFRSRHSSGLQFTSASAAILIQLIFLHDPSS</sequence>
<reference evidence="1" key="2">
    <citation type="submission" date="2015-06" db="UniProtKB">
        <authorList>
            <consortium name="EnsemblPlants"/>
        </authorList>
    </citation>
    <scope>IDENTIFICATION</scope>
    <source>
        <strain evidence="1">DM1-3 516 R44</strain>
    </source>
</reference>
<evidence type="ECO:0000313" key="2">
    <source>
        <dbReference type="Proteomes" id="UP000011115"/>
    </source>
</evidence>
<keyword evidence="2" id="KW-1185">Reference proteome</keyword>
<dbReference type="Proteomes" id="UP000011115">
    <property type="component" value="Unassembled WGS sequence"/>
</dbReference>
<proteinExistence type="predicted"/>